<gene>
    <name evidence="2" type="ORF">MERR_LOCUS9706</name>
</gene>
<dbReference type="Gene3D" id="3.30.160.60">
    <property type="entry name" value="Classic Zinc Finger"/>
    <property type="match status" value="1"/>
</dbReference>
<dbReference type="InterPro" id="IPR024768">
    <property type="entry name" value="Marf1"/>
</dbReference>
<sequence>MMFASHSRARPFSTFIRVVTAARAKTIEKGVALPSLQQRLSLNGVGLKFLTTAAKGGDGGDSTTEPEFAKAKTSVWWDTENCEVPKGCDGSMISQNIKSALEKKNYFGPLTIYAYGDINKIPSSVQEALSSTGISLNHVPPGVKDGSDKKILVDVMLWAMENEAPANIMLISGDGDFSYLLHRLGMKGYNILLARPENASHFLISAAETVFLWRRIVSGGVKIPKQAEPSKRMNTDMVVKRKSSQRFCATCKVACSSLVDHNSHLSSKTHKKKTALVASERALVEAKTQWCSICEAHYPSAGREEHHSGRRHQKKLKV</sequence>
<evidence type="ECO:0000313" key="2">
    <source>
        <dbReference type="EMBL" id="CAA7022471.1"/>
    </source>
</evidence>
<evidence type="ECO:0000259" key="1">
    <source>
        <dbReference type="Pfam" id="PF01936"/>
    </source>
</evidence>
<dbReference type="GO" id="GO:0004540">
    <property type="term" value="F:RNA nuclease activity"/>
    <property type="evidence" value="ECO:0007669"/>
    <property type="project" value="InterPro"/>
</dbReference>
<dbReference type="Gene3D" id="3.40.50.1010">
    <property type="entry name" value="5'-nuclease"/>
    <property type="match status" value="1"/>
</dbReference>
<keyword evidence="3" id="KW-1185">Reference proteome</keyword>
<evidence type="ECO:0000313" key="3">
    <source>
        <dbReference type="Proteomes" id="UP000467841"/>
    </source>
</evidence>
<dbReference type="Pfam" id="PF01936">
    <property type="entry name" value="NYN"/>
    <property type="match status" value="1"/>
</dbReference>
<dbReference type="GO" id="GO:0010468">
    <property type="term" value="P:regulation of gene expression"/>
    <property type="evidence" value="ECO:0007669"/>
    <property type="project" value="InterPro"/>
</dbReference>
<dbReference type="GO" id="GO:0005777">
    <property type="term" value="C:peroxisome"/>
    <property type="evidence" value="ECO:0007669"/>
    <property type="project" value="InterPro"/>
</dbReference>
<dbReference type="PANTHER" id="PTHR14379:SF22">
    <property type="entry name" value="ENDONUCLEASE OR GLYCOSYL HYDROLASE"/>
    <property type="match status" value="1"/>
</dbReference>
<protein>
    <recommendedName>
        <fullName evidence="1">NYN domain-containing protein</fullName>
    </recommendedName>
</protein>
<dbReference type="EMBL" id="CACVBM020000699">
    <property type="protein sequence ID" value="CAA7022471.1"/>
    <property type="molecule type" value="Genomic_DNA"/>
</dbReference>
<name>A0A6D2I1Y5_9BRAS</name>
<organism evidence="2 3">
    <name type="scientific">Microthlaspi erraticum</name>
    <dbReference type="NCBI Taxonomy" id="1685480"/>
    <lineage>
        <taxon>Eukaryota</taxon>
        <taxon>Viridiplantae</taxon>
        <taxon>Streptophyta</taxon>
        <taxon>Embryophyta</taxon>
        <taxon>Tracheophyta</taxon>
        <taxon>Spermatophyta</taxon>
        <taxon>Magnoliopsida</taxon>
        <taxon>eudicotyledons</taxon>
        <taxon>Gunneridae</taxon>
        <taxon>Pentapetalae</taxon>
        <taxon>rosids</taxon>
        <taxon>malvids</taxon>
        <taxon>Brassicales</taxon>
        <taxon>Brassicaceae</taxon>
        <taxon>Coluteocarpeae</taxon>
        <taxon>Microthlaspi</taxon>
    </lineage>
</organism>
<dbReference type="PANTHER" id="PTHR14379">
    <property type="entry name" value="LIMKAIN B LKAP"/>
    <property type="match status" value="1"/>
</dbReference>
<comment type="caution">
    <text evidence="2">The sequence shown here is derived from an EMBL/GenBank/DDBJ whole genome shotgun (WGS) entry which is preliminary data.</text>
</comment>
<dbReference type="OrthoDB" id="549353at2759"/>
<dbReference type="AlphaFoldDB" id="A0A6D2I1Y5"/>
<dbReference type="SUPFAM" id="SSF57667">
    <property type="entry name" value="beta-beta-alpha zinc fingers"/>
    <property type="match status" value="1"/>
</dbReference>
<dbReference type="Proteomes" id="UP000467841">
    <property type="component" value="Unassembled WGS sequence"/>
</dbReference>
<feature type="domain" description="NYN" evidence="1">
    <location>
        <begin position="72"/>
        <end position="209"/>
    </location>
</feature>
<accession>A0A6D2I1Y5</accession>
<reference evidence="2" key="1">
    <citation type="submission" date="2020-01" db="EMBL/GenBank/DDBJ databases">
        <authorList>
            <person name="Mishra B."/>
        </authorList>
    </citation>
    <scope>NUCLEOTIDE SEQUENCE [LARGE SCALE GENOMIC DNA]</scope>
</reference>
<dbReference type="CDD" id="cd10910">
    <property type="entry name" value="PIN_limkain_b1_N_like"/>
    <property type="match status" value="1"/>
</dbReference>
<proteinExistence type="predicted"/>
<dbReference type="InterPro" id="IPR036236">
    <property type="entry name" value="Znf_C2H2_sf"/>
</dbReference>
<dbReference type="InterPro" id="IPR021139">
    <property type="entry name" value="NYN"/>
</dbReference>